<sequence>MAYCRFRSAPSAHGAAAPLPADMSERKRLTLKDLAAEINVHYSTVSRVMNPATRHLVADDVAARVLALADERGFRPNRIAAGLRTQRSGLVGVVLPDIANPVFPPILAGIESVLCQQGYVPIVVNAGTDKERQRFVIDQMVGRQVEGLLLATAERDDPILDYCLAQRIPVVMVNRGEDTGRASCVVSDSLLAMRLTVDHLIGLGHRRIGHIAGPATLSTGFLRREGFLRAVRHHRLRREQWQVIEAPSYSREAGREACAKLLAEFPGMTAIAAGNDLIAMGCYDYLRERGLRCPEDISVVGHNDMPFVDALTPPLTTVRIAVHEMGEEAAKLLLRKISEPDADAVTVELKPELIVRGSTAAPASA</sequence>
<dbReference type="InterPro" id="IPR010982">
    <property type="entry name" value="Lambda_DNA-bd_dom_sf"/>
</dbReference>
<dbReference type="CDD" id="cd01392">
    <property type="entry name" value="HTH_LacI"/>
    <property type="match status" value="1"/>
</dbReference>
<dbReference type="Gene3D" id="1.10.260.40">
    <property type="entry name" value="lambda repressor-like DNA-binding domains"/>
    <property type="match status" value="1"/>
</dbReference>
<keyword evidence="3" id="KW-0804">Transcription</keyword>
<evidence type="ECO:0000259" key="4">
    <source>
        <dbReference type="PROSITE" id="PS50932"/>
    </source>
</evidence>
<dbReference type="eggNOG" id="COG1609">
    <property type="taxonomic scope" value="Bacteria"/>
</dbReference>
<dbReference type="PANTHER" id="PTHR30146:SF138">
    <property type="entry name" value="TRANSCRIPTIONAL REGULATORY PROTEIN"/>
    <property type="match status" value="1"/>
</dbReference>
<dbReference type="Gene3D" id="3.40.50.2300">
    <property type="match status" value="2"/>
</dbReference>
<reference evidence="5" key="1">
    <citation type="submission" date="2005-08" db="EMBL/GenBank/DDBJ databases">
        <title>Complete sequence of chromosome 2 of Ralstonia eutropha JMP134.</title>
        <authorList>
            <person name="Copeland A."/>
            <person name="Lucas S."/>
            <person name="Lapidus A."/>
            <person name="Barry K."/>
            <person name="Detter J.C."/>
            <person name="Glavina T."/>
            <person name="Hammon N."/>
            <person name="Israni S."/>
            <person name="Pitluck S."/>
            <person name="Goltsman E."/>
            <person name="Martinez M."/>
            <person name="Schmutz J."/>
            <person name="Larimer F."/>
            <person name="Land M."/>
            <person name="Lykidis A."/>
            <person name="Richardson P."/>
        </authorList>
    </citation>
    <scope>NUCLEOTIDE SEQUENCE [LARGE SCALE GENOMIC DNA]</scope>
    <source>
        <strain evidence="5">JMP134</strain>
    </source>
</reference>
<dbReference type="GO" id="GO:0003700">
    <property type="term" value="F:DNA-binding transcription factor activity"/>
    <property type="evidence" value="ECO:0007669"/>
    <property type="project" value="TreeGrafter"/>
</dbReference>
<dbReference type="HOGENOM" id="CLU_037628_6_1_4"/>
<dbReference type="Pfam" id="PF13377">
    <property type="entry name" value="Peripla_BP_3"/>
    <property type="match status" value="1"/>
</dbReference>
<dbReference type="SMART" id="SM00354">
    <property type="entry name" value="HTH_LACI"/>
    <property type="match status" value="1"/>
</dbReference>
<dbReference type="EMBL" id="CP000091">
    <property type="protein sequence ID" value="AAZ65191.1"/>
    <property type="molecule type" value="Genomic_DNA"/>
</dbReference>
<evidence type="ECO:0000256" key="3">
    <source>
        <dbReference type="ARBA" id="ARBA00023163"/>
    </source>
</evidence>
<keyword evidence="1" id="KW-0805">Transcription regulation</keyword>
<evidence type="ECO:0000313" key="5">
    <source>
        <dbReference type="EMBL" id="AAZ65191.1"/>
    </source>
</evidence>
<keyword evidence="2" id="KW-0238">DNA-binding</keyword>
<dbReference type="InterPro" id="IPR000843">
    <property type="entry name" value="HTH_LacI"/>
</dbReference>
<dbReference type="PANTHER" id="PTHR30146">
    <property type="entry name" value="LACI-RELATED TRANSCRIPTIONAL REPRESSOR"/>
    <property type="match status" value="1"/>
</dbReference>
<proteinExistence type="predicted"/>
<dbReference type="InterPro" id="IPR046335">
    <property type="entry name" value="LacI/GalR-like_sensor"/>
</dbReference>
<evidence type="ECO:0000256" key="1">
    <source>
        <dbReference type="ARBA" id="ARBA00023015"/>
    </source>
</evidence>
<dbReference type="SUPFAM" id="SSF47413">
    <property type="entry name" value="lambda repressor-like DNA-binding domains"/>
    <property type="match status" value="1"/>
</dbReference>
<dbReference type="KEGG" id="reu:Reut_B5848"/>
<dbReference type="OrthoDB" id="9805642at2"/>
<dbReference type="CDD" id="cd06267">
    <property type="entry name" value="PBP1_LacI_sugar_binding-like"/>
    <property type="match status" value="1"/>
</dbReference>
<organism evidence="5">
    <name type="scientific">Cupriavidus pinatubonensis (strain JMP 134 / LMG 1197)</name>
    <name type="common">Cupriavidus necator (strain JMP 134)</name>
    <dbReference type="NCBI Taxonomy" id="264198"/>
    <lineage>
        <taxon>Bacteria</taxon>
        <taxon>Pseudomonadati</taxon>
        <taxon>Pseudomonadota</taxon>
        <taxon>Betaproteobacteria</taxon>
        <taxon>Burkholderiales</taxon>
        <taxon>Burkholderiaceae</taxon>
        <taxon>Cupriavidus</taxon>
    </lineage>
</organism>
<protein>
    <submittedName>
        <fullName evidence="5">Transcriptional regulator, LacI family</fullName>
    </submittedName>
</protein>
<feature type="domain" description="HTH lacI-type" evidence="4">
    <location>
        <begin position="29"/>
        <end position="85"/>
    </location>
</feature>
<gene>
    <name evidence="5" type="ordered locus">Reut_B5848</name>
</gene>
<dbReference type="SUPFAM" id="SSF53822">
    <property type="entry name" value="Periplasmic binding protein-like I"/>
    <property type="match status" value="1"/>
</dbReference>
<dbReference type="STRING" id="264198.Reut_B5848"/>
<dbReference type="PROSITE" id="PS50932">
    <property type="entry name" value="HTH_LACI_2"/>
    <property type="match status" value="1"/>
</dbReference>
<accession>Q46NU3</accession>
<evidence type="ECO:0000256" key="2">
    <source>
        <dbReference type="ARBA" id="ARBA00023125"/>
    </source>
</evidence>
<dbReference type="GO" id="GO:0000976">
    <property type="term" value="F:transcription cis-regulatory region binding"/>
    <property type="evidence" value="ECO:0007669"/>
    <property type="project" value="TreeGrafter"/>
</dbReference>
<dbReference type="Pfam" id="PF00356">
    <property type="entry name" value="LacI"/>
    <property type="match status" value="1"/>
</dbReference>
<dbReference type="InterPro" id="IPR028082">
    <property type="entry name" value="Peripla_BP_I"/>
</dbReference>
<dbReference type="AlphaFoldDB" id="Q46NU3"/>
<name>Q46NU3_CUPPJ</name>